<gene>
    <name evidence="8" type="primary">ACPP</name>
    <name evidence="8" type="ORF">T4B_3128</name>
    <name evidence="9" type="ORF">T4C_12043</name>
</gene>
<dbReference type="Gene3D" id="3.40.50.1240">
    <property type="entry name" value="Phosphoglycerate mutase-like"/>
    <property type="match status" value="1"/>
</dbReference>
<evidence type="ECO:0000313" key="11">
    <source>
        <dbReference type="Proteomes" id="UP000054826"/>
    </source>
</evidence>
<comment type="caution">
    <text evidence="8">The sequence shown here is derived from an EMBL/GenBank/DDBJ whole genome shotgun (WGS) entry which is preliminary data.</text>
</comment>
<dbReference type="EMBL" id="JYDV01000036">
    <property type="protein sequence ID" value="KRZ39398.1"/>
    <property type="molecule type" value="Genomic_DNA"/>
</dbReference>
<evidence type="ECO:0000256" key="6">
    <source>
        <dbReference type="ARBA" id="ARBA00023180"/>
    </source>
</evidence>
<reference evidence="10 11" key="1">
    <citation type="submission" date="2015-01" db="EMBL/GenBank/DDBJ databases">
        <title>Evolution of Trichinella species and genotypes.</title>
        <authorList>
            <person name="Korhonen P.K."/>
            <person name="Edoardo P."/>
            <person name="Giuseppe L.R."/>
            <person name="Gasser R.B."/>
        </authorList>
    </citation>
    <scope>NUCLEOTIDE SEQUENCE [LARGE SCALE GENOMIC DNA]</scope>
    <source>
        <strain evidence="9">ISS176</strain>
        <strain evidence="8">ISS588</strain>
    </source>
</reference>
<evidence type="ECO:0000256" key="4">
    <source>
        <dbReference type="ARBA" id="ARBA00022801"/>
    </source>
</evidence>
<dbReference type="GO" id="GO:0003993">
    <property type="term" value="F:acid phosphatase activity"/>
    <property type="evidence" value="ECO:0007669"/>
    <property type="project" value="UniProtKB-EC"/>
</dbReference>
<dbReference type="PANTHER" id="PTHR11567">
    <property type="entry name" value="ACID PHOSPHATASE-RELATED"/>
    <property type="match status" value="1"/>
</dbReference>
<dbReference type="AlphaFoldDB" id="A0A0V1ISB5"/>
<dbReference type="EMBL" id="JYDS01000099">
    <property type="protein sequence ID" value="KRZ25584.1"/>
    <property type="molecule type" value="Genomic_DNA"/>
</dbReference>
<feature type="non-terminal residue" evidence="8">
    <location>
        <position position="1"/>
    </location>
</feature>
<name>A0A0V1ISB5_TRIPS</name>
<comment type="catalytic activity">
    <reaction evidence="1">
        <text>a phosphate monoester + H2O = an alcohol + phosphate</text>
        <dbReference type="Rhea" id="RHEA:15017"/>
        <dbReference type="ChEBI" id="CHEBI:15377"/>
        <dbReference type="ChEBI" id="CHEBI:30879"/>
        <dbReference type="ChEBI" id="CHEBI:43474"/>
        <dbReference type="ChEBI" id="CHEBI:67140"/>
        <dbReference type="EC" id="3.1.3.2"/>
    </reaction>
</comment>
<dbReference type="EC" id="3.1.3.2" evidence="2"/>
<evidence type="ECO:0000313" key="9">
    <source>
        <dbReference type="EMBL" id="KRZ39398.1"/>
    </source>
</evidence>
<dbReference type="Proteomes" id="UP000054805">
    <property type="component" value="Unassembled WGS sequence"/>
</dbReference>
<dbReference type="InterPro" id="IPR029033">
    <property type="entry name" value="His_PPase_superfam"/>
</dbReference>
<protein>
    <recommendedName>
        <fullName evidence="2">acid phosphatase</fullName>
        <ecNumber evidence="2">3.1.3.2</ecNumber>
    </recommendedName>
</protein>
<proteinExistence type="predicted"/>
<evidence type="ECO:0000256" key="3">
    <source>
        <dbReference type="ARBA" id="ARBA00022729"/>
    </source>
</evidence>
<evidence type="ECO:0000256" key="5">
    <source>
        <dbReference type="ARBA" id="ARBA00023157"/>
    </source>
</evidence>
<evidence type="ECO:0000256" key="7">
    <source>
        <dbReference type="SAM" id="MobiDB-lite"/>
    </source>
</evidence>
<evidence type="ECO:0000313" key="8">
    <source>
        <dbReference type="EMBL" id="KRZ25584.1"/>
    </source>
</evidence>
<keyword evidence="5" id="KW-1015">Disulfide bond</keyword>
<evidence type="ECO:0000256" key="2">
    <source>
        <dbReference type="ARBA" id="ARBA00012646"/>
    </source>
</evidence>
<accession>A0A0V1ISB5</accession>
<dbReference type="PANTHER" id="PTHR11567:SF211">
    <property type="entry name" value="PROSTATIC ACID PHOSPHATASE"/>
    <property type="match status" value="1"/>
</dbReference>
<dbReference type="Proteomes" id="UP000054826">
    <property type="component" value="Unassembled WGS sequence"/>
</dbReference>
<evidence type="ECO:0000256" key="1">
    <source>
        <dbReference type="ARBA" id="ARBA00000032"/>
    </source>
</evidence>
<sequence length="311" mass="36034">LHVFCNCRLNFETQHHFFVHFKNSTFTLNVDNGKFSKTSAIGFDFDSIYQCRNRNHLTSSAEKSRPDNTNGKLSNKQTVARTHTSRVLVQVHSTTIRVRSLATNAALASATCLLQGIFPAQHPTLWYSIPVHSVPLESDFLLNVDVNCPNYKKIFNAESKTSIKAVNERYNNFYAALRKLTGIKKMNMKKAVKFFNIYKQEELLNFQHPWMTMKSGNKTIQDKLRDLEKINFDLKFGSFKKAKLKSGYLLGKIMENIKQKLLHTRDLSQPSVYIYSVNKQTLISLMHAIRRADCYIVKECECERDRLWFSE</sequence>
<organism evidence="8 10">
    <name type="scientific">Trichinella pseudospiralis</name>
    <name type="common">Parasitic roundworm</name>
    <dbReference type="NCBI Taxonomy" id="6337"/>
    <lineage>
        <taxon>Eukaryota</taxon>
        <taxon>Metazoa</taxon>
        <taxon>Ecdysozoa</taxon>
        <taxon>Nematoda</taxon>
        <taxon>Enoplea</taxon>
        <taxon>Dorylaimia</taxon>
        <taxon>Trichinellida</taxon>
        <taxon>Trichinellidae</taxon>
        <taxon>Trichinella</taxon>
    </lineage>
</organism>
<keyword evidence="10" id="KW-1185">Reference proteome</keyword>
<feature type="region of interest" description="Disordered" evidence="7">
    <location>
        <begin position="58"/>
        <end position="80"/>
    </location>
</feature>
<keyword evidence="4" id="KW-0378">Hydrolase</keyword>
<dbReference type="SUPFAM" id="SSF53254">
    <property type="entry name" value="Phosphoglycerate mutase-like"/>
    <property type="match status" value="1"/>
</dbReference>
<keyword evidence="6" id="KW-0325">Glycoprotein</keyword>
<keyword evidence="3" id="KW-0732">Signal</keyword>
<evidence type="ECO:0000313" key="10">
    <source>
        <dbReference type="Proteomes" id="UP000054805"/>
    </source>
</evidence>
<dbReference type="InterPro" id="IPR050645">
    <property type="entry name" value="Histidine_acid_phosphatase"/>
</dbReference>